<evidence type="ECO:0000256" key="1">
    <source>
        <dbReference type="SAM" id="MobiDB-lite"/>
    </source>
</evidence>
<feature type="region of interest" description="Disordered" evidence="1">
    <location>
        <begin position="16"/>
        <end position="57"/>
    </location>
</feature>
<keyword evidence="3" id="KW-1185">Reference proteome</keyword>
<dbReference type="Proteomes" id="UP001620645">
    <property type="component" value="Unassembled WGS sequence"/>
</dbReference>
<name>A0ABD2IDJ7_HETSC</name>
<gene>
    <name evidence="2" type="ORF">niasHS_013176</name>
</gene>
<organism evidence="2 3">
    <name type="scientific">Heterodera schachtii</name>
    <name type="common">Sugarbeet cyst nematode worm</name>
    <name type="synonym">Tylenchus schachtii</name>
    <dbReference type="NCBI Taxonomy" id="97005"/>
    <lineage>
        <taxon>Eukaryota</taxon>
        <taxon>Metazoa</taxon>
        <taxon>Ecdysozoa</taxon>
        <taxon>Nematoda</taxon>
        <taxon>Chromadorea</taxon>
        <taxon>Rhabditida</taxon>
        <taxon>Tylenchina</taxon>
        <taxon>Tylenchomorpha</taxon>
        <taxon>Tylenchoidea</taxon>
        <taxon>Heteroderidae</taxon>
        <taxon>Heteroderinae</taxon>
        <taxon>Heterodera</taxon>
    </lineage>
</organism>
<dbReference type="AlphaFoldDB" id="A0ABD2IDJ7"/>
<accession>A0ABD2IDJ7</accession>
<reference evidence="2 3" key="1">
    <citation type="submission" date="2024-10" db="EMBL/GenBank/DDBJ databases">
        <authorList>
            <person name="Kim D."/>
        </authorList>
    </citation>
    <scope>NUCLEOTIDE SEQUENCE [LARGE SCALE GENOMIC DNA]</scope>
    <source>
        <strain evidence="2">Taebaek</strain>
    </source>
</reference>
<comment type="caution">
    <text evidence="2">The sequence shown here is derived from an EMBL/GenBank/DDBJ whole genome shotgun (WGS) entry which is preliminary data.</text>
</comment>
<evidence type="ECO:0000313" key="2">
    <source>
        <dbReference type="EMBL" id="KAL3077187.1"/>
    </source>
</evidence>
<dbReference type="EMBL" id="JBICCN010000327">
    <property type="protein sequence ID" value="KAL3077187.1"/>
    <property type="molecule type" value="Genomic_DNA"/>
</dbReference>
<evidence type="ECO:0000313" key="3">
    <source>
        <dbReference type="Proteomes" id="UP001620645"/>
    </source>
</evidence>
<proteinExistence type="predicted"/>
<protein>
    <submittedName>
        <fullName evidence="2">Uncharacterized protein</fullName>
    </submittedName>
</protein>
<sequence length="98" mass="10742">MAGAICCAVRRAMDSPRHDGVPWPNGGIDAKQTQRRKKQQQNISSRRMNGEASFPSSLPIIPSLSFTIPSRFVLLTTGDFFLSFCGLSFPKPNGGFHC</sequence>